<reference evidence="1" key="1">
    <citation type="journal article" date="2015" name="Nature">
        <title>Complex archaea that bridge the gap between prokaryotes and eukaryotes.</title>
        <authorList>
            <person name="Spang A."/>
            <person name="Saw J.H."/>
            <person name="Jorgensen S.L."/>
            <person name="Zaremba-Niedzwiedzka K."/>
            <person name="Martijn J."/>
            <person name="Lind A.E."/>
            <person name="van Eijk R."/>
            <person name="Schleper C."/>
            <person name="Guy L."/>
            <person name="Ettema T.J."/>
        </authorList>
    </citation>
    <scope>NUCLEOTIDE SEQUENCE</scope>
</reference>
<dbReference type="AlphaFoldDB" id="A0A0F9D774"/>
<organism evidence="1">
    <name type="scientific">marine sediment metagenome</name>
    <dbReference type="NCBI Taxonomy" id="412755"/>
    <lineage>
        <taxon>unclassified sequences</taxon>
        <taxon>metagenomes</taxon>
        <taxon>ecological metagenomes</taxon>
    </lineage>
</organism>
<comment type="caution">
    <text evidence="1">The sequence shown here is derived from an EMBL/GenBank/DDBJ whole genome shotgun (WGS) entry which is preliminary data.</text>
</comment>
<proteinExistence type="predicted"/>
<evidence type="ECO:0000313" key="1">
    <source>
        <dbReference type="EMBL" id="KKL57598.1"/>
    </source>
</evidence>
<protein>
    <submittedName>
        <fullName evidence="1">Uncharacterized protein</fullName>
    </submittedName>
</protein>
<name>A0A0F9D774_9ZZZZ</name>
<sequence length="78" mass="9010">MSNYRPKDWEETLRGILDRFDVTYMNSEECQLIEAGADAMLKALRESNEPSCFEFFVTGIDGWDRLSHMGQSSLVRQS</sequence>
<gene>
    <name evidence="1" type="ORF">LCGC14_2233830</name>
</gene>
<dbReference type="EMBL" id="LAZR01030112">
    <property type="protein sequence ID" value="KKL57598.1"/>
    <property type="molecule type" value="Genomic_DNA"/>
</dbReference>
<accession>A0A0F9D774</accession>